<evidence type="ECO:0000259" key="1">
    <source>
        <dbReference type="SMART" id="SM01256"/>
    </source>
</evidence>
<sequence length="145" mass="16428">MESKGNNRKEEEEDQCISADEDEYSIFKRTIACHALYPILVESHLNCLKLSLGDNEDIESVAADIKLNSSVANQPDLDQFMEAYCMTLNKLREAMEEPQQESIAFIKNMHSQLAELMEIPSSTSLSQEVIDIKHMSGSIDEEKKN</sequence>
<dbReference type="Proteomes" id="UP001604336">
    <property type="component" value="Unassembled WGS sequence"/>
</dbReference>
<evidence type="ECO:0000313" key="2">
    <source>
        <dbReference type="EMBL" id="KAL2453356.1"/>
    </source>
</evidence>
<gene>
    <name evidence="2" type="ORF">Adt_49144</name>
</gene>
<dbReference type="Pfam" id="PF03791">
    <property type="entry name" value="KNOX2"/>
    <property type="match status" value="1"/>
</dbReference>
<evidence type="ECO:0000313" key="3">
    <source>
        <dbReference type="Proteomes" id="UP001604336"/>
    </source>
</evidence>
<dbReference type="SMART" id="SM01256">
    <property type="entry name" value="KNOX2"/>
    <property type="match status" value="1"/>
</dbReference>
<comment type="caution">
    <text evidence="2">The sequence shown here is derived from an EMBL/GenBank/DDBJ whole genome shotgun (WGS) entry which is preliminary data.</text>
</comment>
<dbReference type="PANTHER" id="PTHR48452">
    <property type="entry name" value="FUSED COMPOUND LEAF 1"/>
    <property type="match status" value="1"/>
</dbReference>
<dbReference type="EMBL" id="JBFOLK010000726">
    <property type="protein sequence ID" value="KAL2453356.1"/>
    <property type="molecule type" value="Genomic_DNA"/>
</dbReference>
<name>A0ABD1NRZ8_9LAMI</name>
<dbReference type="InterPro" id="IPR005541">
    <property type="entry name" value="KNOX2"/>
</dbReference>
<accession>A0ABD1NRZ8</accession>
<reference evidence="3" key="1">
    <citation type="submission" date="2024-07" db="EMBL/GenBank/DDBJ databases">
        <title>Two chromosome-level genome assemblies of Korean endemic species Abeliophyllum distichum and Forsythia ovata (Oleaceae).</title>
        <authorList>
            <person name="Jang H."/>
        </authorList>
    </citation>
    <scope>NUCLEOTIDE SEQUENCE [LARGE SCALE GENOMIC DNA]</scope>
</reference>
<protein>
    <recommendedName>
        <fullName evidence="1">KNOX2 domain-containing protein</fullName>
    </recommendedName>
</protein>
<feature type="domain" description="KNOX2" evidence="1">
    <location>
        <begin position="67"/>
        <end position="118"/>
    </location>
</feature>
<proteinExistence type="predicted"/>
<dbReference type="AlphaFoldDB" id="A0ABD1NRZ8"/>
<dbReference type="PANTHER" id="PTHR48452:SF1">
    <property type="entry name" value="FUSED COMPOUND LEAF 1"/>
    <property type="match status" value="1"/>
</dbReference>
<keyword evidence="3" id="KW-1185">Reference proteome</keyword>
<organism evidence="2 3">
    <name type="scientific">Abeliophyllum distichum</name>
    <dbReference type="NCBI Taxonomy" id="126358"/>
    <lineage>
        <taxon>Eukaryota</taxon>
        <taxon>Viridiplantae</taxon>
        <taxon>Streptophyta</taxon>
        <taxon>Embryophyta</taxon>
        <taxon>Tracheophyta</taxon>
        <taxon>Spermatophyta</taxon>
        <taxon>Magnoliopsida</taxon>
        <taxon>eudicotyledons</taxon>
        <taxon>Gunneridae</taxon>
        <taxon>Pentapetalae</taxon>
        <taxon>asterids</taxon>
        <taxon>lamiids</taxon>
        <taxon>Lamiales</taxon>
        <taxon>Oleaceae</taxon>
        <taxon>Forsythieae</taxon>
        <taxon>Abeliophyllum</taxon>
    </lineage>
</organism>